<proteinExistence type="predicted"/>
<sequence length="89" mass="10110">MEDRIKSLETKIETKISSDEVEVIAKRIVDESGNFYTNVMRNAEVIDDTVNTKVSEMRESTIREINIIIHGAIEVNSDDPSVRKQKDTA</sequence>
<evidence type="ECO:0000313" key="1">
    <source>
        <dbReference type="EMBL" id="KAK6170082.1"/>
    </source>
</evidence>
<accession>A0AAN8P440</accession>
<evidence type="ECO:0000313" key="2">
    <source>
        <dbReference type="Proteomes" id="UP001347796"/>
    </source>
</evidence>
<organism evidence="1 2">
    <name type="scientific">Patella caerulea</name>
    <name type="common">Rayed Mediterranean limpet</name>
    <dbReference type="NCBI Taxonomy" id="87958"/>
    <lineage>
        <taxon>Eukaryota</taxon>
        <taxon>Metazoa</taxon>
        <taxon>Spiralia</taxon>
        <taxon>Lophotrochozoa</taxon>
        <taxon>Mollusca</taxon>
        <taxon>Gastropoda</taxon>
        <taxon>Patellogastropoda</taxon>
        <taxon>Patelloidea</taxon>
        <taxon>Patellidae</taxon>
        <taxon>Patella</taxon>
    </lineage>
</organism>
<dbReference type="Proteomes" id="UP001347796">
    <property type="component" value="Unassembled WGS sequence"/>
</dbReference>
<keyword evidence="2" id="KW-1185">Reference proteome</keyword>
<reference evidence="1 2" key="1">
    <citation type="submission" date="2024-01" db="EMBL/GenBank/DDBJ databases">
        <title>The genome of the rayed Mediterranean limpet Patella caerulea (Linnaeus, 1758).</title>
        <authorList>
            <person name="Anh-Thu Weber A."/>
            <person name="Halstead-Nussloch G."/>
        </authorList>
    </citation>
    <scope>NUCLEOTIDE SEQUENCE [LARGE SCALE GENOMIC DNA]</scope>
    <source>
        <strain evidence="1">AATW-2023a</strain>
        <tissue evidence="1">Whole specimen</tissue>
    </source>
</reference>
<protein>
    <submittedName>
        <fullName evidence="1">Uncharacterized protein</fullName>
    </submittedName>
</protein>
<dbReference type="EMBL" id="JAZGQO010000014">
    <property type="protein sequence ID" value="KAK6170082.1"/>
    <property type="molecule type" value="Genomic_DNA"/>
</dbReference>
<gene>
    <name evidence="1" type="ORF">SNE40_018561</name>
</gene>
<name>A0AAN8P440_PATCE</name>
<dbReference type="AlphaFoldDB" id="A0AAN8P440"/>
<comment type="caution">
    <text evidence="1">The sequence shown here is derived from an EMBL/GenBank/DDBJ whole genome shotgun (WGS) entry which is preliminary data.</text>
</comment>